<keyword evidence="7" id="KW-1005">Bacterial flagellum biogenesis</keyword>
<keyword evidence="13" id="KW-0969">Cilium</keyword>
<dbReference type="EMBL" id="CP020559">
    <property type="protein sequence ID" value="ARE87862.1"/>
    <property type="molecule type" value="Genomic_DNA"/>
</dbReference>
<evidence type="ECO:0000313" key="14">
    <source>
        <dbReference type="Proteomes" id="UP000177894"/>
    </source>
</evidence>
<evidence type="ECO:0000256" key="3">
    <source>
        <dbReference type="ARBA" id="ARBA00020392"/>
    </source>
</evidence>
<evidence type="ECO:0000256" key="2">
    <source>
        <dbReference type="ARBA" id="ARBA00010004"/>
    </source>
</evidence>
<protein>
    <recommendedName>
        <fullName evidence="3">Flagellar FliJ protein</fullName>
    </recommendedName>
</protein>
<evidence type="ECO:0000256" key="1">
    <source>
        <dbReference type="ARBA" id="ARBA00004413"/>
    </source>
</evidence>
<dbReference type="GO" id="GO:0071973">
    <property type="term" value="P:bacterial-type flagellum-dependent cell motility"/>
    <property type="evidence" value="ECO:0007669"/>
    <property type="project" value="InterPro"/>
</dbReference>
<feature type="coiled-coil region" evidence="11">
    <location>
        <begin position="84"/>
        <end position="111"/>
    </location>
</feature>
<evidence type="ECO:0000256" key="8">
    <source>
        <dbReference type="ARBA" id="ARBA00022927"/>
    </source>
</evidence>
<evidence type="ECO:0000256" key="6">
    <source>
        <dbReference type="ARBA" id="ARBA00022500"/>
    </source>
</evidence>
<keyword evidence="5" id="KW-1003">Cell membrane</keyword>
<dbReference type="Pfam" id="PF02050">
    <property type="entry name" value="FliJ"/>
    <property type="match status" value="1"/>
</dbReference>
<dbReference type="GO" id="GO:0006935">
    <property type="term" value="P:chemotaxis"/>
    <property type="evidence" value="ECO:0007669"/>
    <property type="project" value="UniProtKB-KW"/>
</dbReference>
<keyword evidence="4" id="KW-0813">Transport</keyword>
<dbReference type="GO" id="GO:0044781">
    <property type="term" value="P:bacterial-type flagellum organization"/>
    <property type="evidence" value="ECO:0007669"/>
    <property type="project" value="UniProtKB-KW"/>
</dbReference>
<keyword evidence="13" id="KW-0282">Flagellum</keyword>
<evidence type="ECO:0000313" key="13">
    <source>
        <dbReference type="EMBL" id="ARE87862.1"/>
    </source>
</evidence>
<organism evidence="13 15">
    <name type="scientific">Clostridium formicaceticum</name>
    <dbReference type="NCBI Taxonomy" id="1497"/>
    <lineage>
        <taxon>Bacteria</taxon>
        <taxon>Bacillati</taxon>
        <taxon>Bacillota</taxon>
        <taxon>Clostridia</taxon>
        <taxon>Eubacteriales</taxon>
        <taxon>Clostridiaceae</taxon>
        <taxon>Clostridium</taxon>
    </lineage>
</organism>
<dbReference type="Proteomes" id="UP000177894">
    <property type="component" value="Chromosome"/>
</dbReference>
<keyword evidence="6" id="KW-0145">Chemotaxis</keyword>
<evidence type="ECO:0000313" key="15">
    <source>
        <dbReference type="Proteomes" id="UP000192478"/>
    </source>
</evidence>
<comment type="similarity">
    <text evidence="2">Belongs to the FliJ family.</text>
</comment>
<name>A0AAC9RLI5_9CLOT</name>
<dbReference type="GO" id="GO:0005886">
    <property type="term" value="C:plasma membrane"/>
    <property type="evidence" value="ECO:0007669"/>
    <property type="project" value="UniProtKB-SubCell"/>
</dbReference>
<dbReference type="EMBL" id="CP017603">
    <property type="protein sequence ID" value="AOY77318.1"/>
    <property type="molecule type" value="Genomic_DNA"/>
</dbReference>
<reference evidence="13 15" key="2">
    <citation type="submission" date="2017-03" db="EMBL/GenBank/DDBJ databases">
        <title>Complete sequence of Clostridium formicaceticum DSM 92.</title>
        <authorList>
            <person name="Poehlein A."/>
            <person name="Karl M."/>
            <person name="Bengelsdorf F.R."/>
            <person name="Duerre P."/>
            <person name="Daniel R."/>
        </authorList>
    </citation>
    <scope>NUCLEOTIDE SEQUENCE [LARGE SCALE GENOMIC DNA]</scope>
    <source>
        <strain evidence="13 15">DSM 92</strain>
    </source>
</reference>
<keyword evidence="9" id="KW-0472">Membrane</keyword>
<comment type="subcellular location">
    <subcellularLocation>
        <location evidence="1">Cell membrane</location>
        <topology evidence="1">Peripheral membrane protein</topology>
        <orientation evidence="1">Cytoplasmic side</orientation>
    </subcellularLocation>
</comment>
<accession>A0AAC9RLI5</accession>
<evidence type="ECO:0000256" key="10">
    <source>
        <dbReference type="ARBA" id="ARBA00023225"/>
    </source>
</evidence>
<dbReference type="Gene3D" id="1.10.287.1700">
    <property type="match status" value="1"/>
</dbReference>
<dbReference type="NCBIfam" id="TIGR02473">
    <property type="entry name" value="flagell_FliJ"/>
    <property type="match status" value="1"/>
</dbReference>
<proteinExistence type="inferred from homology"/>
<reference evidence="12 14" key="1">
    <citation type="submission" date="2016-10" db="EMBL/GenBank/DDBJ databases">
        <title>Complete Genome Sequence of Acetogen Clostridium formicoaceticum ATCC 27076.</title>
        <authorList>
            <person name="Bao T."/>
            <person name="Cheng C."/>
            <person name="Zhao J."/>
            <person name="Yang S.-T."/>
            <person name="Wang J."/>
            <person name="Wang M."/>
        </authorList>
    </citation>
    <scope>NUCLEOTIDE SEQUENCE [LARGE SCALE GENOMIC DNA]</scope>
    <source>
        <strain evidence="12 14">ATCC 27076</strain>
    </source>
</reference>
<dbReference type="GO" id="GO:0009288">
    <property type="term" value="C:bacterial-type flagellum"/>
    <property type="evidence" value="ECO:0007669"/>
    <property type="project" value="InterPro"/>
</dbReference>
<evidence type="ECO:0000256" key="11">
    <source>
        <dbReference type="SAM" id="Coils"/>
    </source>
</evidence>
<keyword evidence="10" id="KW-1006">Bacterial flagellum protein export</keyword>
<dbReference type="InterPro" id="IPR053716">
    <property type="entry name" value="Flag_assembly_chemotaxis_eff"/>
</dbReference>
<evidence type="ECO:0000256" key="4">
    <source>
        <dbReference type="ARBA" id="ARBA00022448"/>
    </source>
</evidence>
<keyword evidence="8" id="KW-0653">Protein transport</keyword>
<dbReference type="KEGG" id="cfm:BJL90_16560"/>
<keyword evidence="11" id="KW-0175">Coiled coil</keyword>
<evidence type="ECO:0000256" key="9">
    <source>
        <dbReference type="ARBA" id="ARBA00023136"/>
    </source>
</evidence>
<sequence length="152" mass="17845">MAENFVYRFNHILKIKEKIEESKKYQFADVQKDLEKEKSNLAMLIKKRESIIESWNNKTKQNNIVKIKALQDCSNNIQLVEDLIKKQVAKVKNHELRLNQARGELIEAKKQTKTFEKLMEKDYETFVNTQLKNEANLVDQLVTYKSIANKGG</sequence>
<dbReference type="RefSeq" id="WP_070970545.1">
    <property type="nucleotide sequence ID" value="NZ_CP017603.1"/>
</dbReference>
<dbReference type="InterPro" id="IPR012823">
    <property type="entry name" value="Flagell_FliJ"/>
</dbReference>
<dbReference type="GO" id="GO:0015031">
    <property type="term" value="P:protein transport"/>
    <property type="evidence" value="ECO:0007669"/>
    <property type="project" value="UniProtKB-KW"/>
</dbReference>
<dbReference type="AlphaFoldDB" id="A0AAC9RLI5"/>
<keyword evidence="14" id="KW-1185">Reference proteome</keyword>
<gene>
    <name evidence="12" type="ORF">BJL90_16560</name>
    <name evidence="13" type="ORF">CLFO_22620</name>
</gene>
<evidence type="ECO:0000256" key="7">
    <source>
        <dbReference type="ARBA" id="ARBA00022795"/>
    </source>
</evidence>
<keyword evidence="13" id="KW-0966">Cell projection</keyword>
<evidence type="ECO:0000256" key="5">
    <source>
        <dbReference type="ARBA" id="ARBA00022475"/>
    </source>
</evidence>
<evidence type="ECO:0000313" key="12">
    <source>
        <dbReference type="EMBL" id="AOY77318.1"/>
    </source>
</evidence>
<dbReference type="Proteomes" id="UP000192478">
    <property type="component" value="Chromosome"/>
</dbReference>